<dbReference type="AlphaFoldDB" id="A0A2G1DJR7"/>
<dbReference type="Proteomes" id="UP000221222">
    <property type="component" value="Unassembled WGS sequence"/>
</dbReference>
<protein>
    <submittedName>
        <fullName evidence="2">Uncharacterized protein</fullName>
    </submittedName>
</protein>
<dbReference type="EMBL" id="CP032098">
    <property type="protein sequence ID" value="AXX92841.1"/>
    <property type="molecule type" value="Genomic_DNA"/>
</dbReference>
<proteinExistence type="predicted"/>
<evidence type="ECO:0000313" key="1">
    <source>
        <dbReference type="EMBL" id="AXX92841.1"/>
    </source>
</evidence>
<sequence>MKLYYKKYEQSFEINVKDANSDFILETGNNYRLRYKYKNEDIFYATICKFYDGIWYINSSHNNFFSYIKSAEIEKRKELSKKESLYSWGKYFIKELENINFFNDGIWHMDFYIPNQKQKKFLSLGNTHTIFDFEKTFDFKTCRYLDWYGEDNGMILNTKDEEEEDSARVKYFRKRVREDSLPPILLQFIPSLDSFIILDGHCRYKASLLENVLPNLVVIGGVRKIIVKEDENRKKKVLEQIKKNQESADSSKKMNVSKINDLLINLYGNKEFYTSYFIGKAVYDFNKKWEDIIKNKLGKYEELPNILNREE</sequence>
<dbReference type="KEGG" id="amol:AMOL_1878"/>
<dbReference type="EMBL" id="NXFY01000004">
    <property type="protein sequence ID" value="PHO18680.1"/>
    <property type="molecule type" value="Genomic_DNA"/>
</dbReference>
<reference evidence="1 4" key="2">
    <citation type="submission" date="2018-08" db="EMBL/GenBank/DDBJ databases">
        <title>Complete genome of the Arcobacter molluscorum type strain LMG 25693.</title>
        <authorList>
            <person name="Miller W.G."/>
            <person name="Yee E."/>
            <person name="Bono J.L."/>
        </authorList>
    </citation>
    <scope>NUCLEOTIDE SEQUENCE [LARGE SCALE GENOMIC DNA]</scope>
    <source>
        <strain evidence="1 4">CECT 7696</strain>
    </source>
</reference>
<organism evidence="2 3">
    <name type="scientific">Malaciobacter molluscorum LMG 25693</name>
    <dbReference type="NCBI Taxonomy" id="870501"/>
    <lineage>
        <taxon>Bacteria</taxon>
        <taxon>Pseudomonadati</taxon>
        <taxon>Campylobacterota</taxon>
        <taxon>Epsilonproteobacteria</taxon>
        <taxon>Campylobacterales</taxon>
        <taxon>Arcobacteraceae</taxon>
        <taxon>Malaciobacter</taxon>
    </lineage>
</organism>
<dbReference type="Proteomes" id="UP000262712">
    <property type="component" value="Chromosome"/>
</dbReference>
<evidence type="ECO:0000313" key="2">
    <source>
        <dbReference type="EMBL" id="PHO18680.1"/>
    </source>
</evidence>
<evidence type="ECO:0000313" key="3">
    <source>
        <dbReference type="Proteomes" id="UP000221222"/>
    </source>
</evidence>
<accession>A0A2G1DJR7</accession>
<reference evidence="2 3" key="1">
    <citation type="submission" date="2017-09" db="EMBL/GenBank/DDBJ databases">
        <title>Arcobacter canalis sp. nov., a new species isolated from a water canal contaminated with urban sewage.</title>
        <authorList>
            <person name="Perez-Cataluna A."/>
            <person name="Salas-Masso N."/>
            <person name="Figueras M.J."/>
        </authorList>
    </citation>
    <scope>NUCLEOTIDE SEQUENCE [LARGE SCALE GENOMIC DNA]</scope>
    <source>
        <strain evidence="2 3">F98-3</strain>
    </source>
</reference>
<keyword evidence="3" id="KW-1185">Reference proteome</keyword>
<name>A0A2G1DJR7_9BACT</name>
<evidence type="ECO:0000313" key="4">
    <source>
        <dbReference type="Proteomes" id="UP000262712"/>
    </source>
</evidence>
<dbReference type="RefSeq" id="WP_099341738.1">
    <property type="nucleotide sequence ID" value="NZ_CP032098.1"/>
</dbReference>
<gene>
    <name evidence="1" type="ORF">AMOL_1878</name>
    <name evidence="2" type="ORF">CPU12_03700</name>
</gene>